<dbReference type="InterPro" id="IPR043128">
    <property type="entry name" value="Rev_trsase/Diguanyl_cyclase"/>
</dbReference>
<dbReference type="GO" id="GO:0008233">
    <property type="term" value="F:peptidase activity"/>
    <property type="evidence" value="ECO:0007669"/>
    <property type="project" value="UniProtKB-KW"/>
</dbReference>
<dbReference type="InterPro" id="IPR036397">
    <property type="entry name" value="RNaseH_sf"/>
</dbReference>
<feature type="domain" description="Reverse transcriptase" evidence="8">
    <location>
        <begin position="1"/>
        <end position="104"/>
    </location>
</feature>
<keyword evidence="11" id="KW-1185">Reference proteome</keyword>
<keyword evidence="7" id="KW-0695">RNA-directed DNA polymerase</keyword>
<dbReference type="FunFam" id="3.30.70.270:FF:000003">
    <property type="entry name" value="Transposon Ty3-G Gag-Pol polyprotein"/>
    <property type="match status" value="1"/>
</dbReference>
<dbReference type="Pfam" id="PF00078">
    <property type="entry name" value="RVT_1"/>
    <property type="match status" value="1"/>
</dbReference>
<dbReference type="FunFam" id="1.10.340.70:FF:000001">
    <property type="entry name" value="Retrovirus-related Pol polyprotein from transposon gypsy-like Protein"/>
    <property type="match status" value="1"/>
</dbReference>
<evidence type="ECO:0000256" key="4">
    <source>
        <dbReference type="ARBA" id="ARBA00022722"/>
    </source>
</evidence>
<dbReference type="InterPro" id="IPR012337">
    <property type="entry name" value="RNaseH-like_sf"/>
</dbReference>
<keyword evidence="2" id="KW-0808">Transferase</keyword>
<evidence type="ECO:0000259" key="8">
    <source>
        <dbReference type="PROSITE" id="PS50878"/>
    </source>
</evidence>
<dbReference type="InterPro" id="IPR050951">
    <property type="entry name" value="Retrovirus_Pol_polyprotein"/>
</dbReference>
<dbReference type="CDD" id="cd01647">
    <property type="entry name" value="RT_LTR"/>
    <property type="match status" value="1"/>
</dbReference>
<reference evidence="10 11" key="1">
    <citation type="journal article" date="2012" name="Nat. Biotechnol.">
        <title>Draft genome sequence of pigeonpea (Cajanus cajan), an orphan legume crop of resource-poor farmers.</title>
        <authorList>
            <person name="Varshney R.K."/>
            <person name="Chen W."/>
            <person name="Li Y."/>
            <person name="Bharti A.K."/>
            <person name="Saxena R.K."/>
            <person name="Schlueter J.A."/>
            <person name="Donoghue M.T."/>
            <person name="Azam S."/>
            <person name="Fan G."/>
            <person name="Whaley A.M."/>
            <person name="Farmer A.D."/>
            <person name="Sheridan J."/>
            <person name="Iwata A."/>
            <person name="Tuteja R."/>
            <person name="Penmetsa R.V."/>
            <person name="Wu W."/>
            <person name="Upadhyaya H.D."/>
            <person name="Yang S.P."/>
            <person name="Shah T."/>
            <person name="Saxena K.B."/>
            <person name="Michael T."/>
            <person name="McCombie W.R."/>
            <person name="Yang B."/>
            <person name="Zhang G."/>
            <person name="Yang H."/>
            <person name="Wang J."/>
            <person name="Spillane C."/>
            <person name="Cook D.R."/>
            <person name="May G.D."/>
            <person name="Xu X."/>
            <person name="Jackson S.A."/>
        </authorList>
    </citation>
    <scope>NUCLEOTIDE SEQUENCE [LARGE SCALE GENOMIC DNA]</scope>
    <source>
        <strain evidence="11">cv. Asha</strain>
    </source>
</reference>
<evidence type="ECO:0000256" key="5">
    <source>
        <dbReference type="ARBA" id="ARBA00022759"/>
    </source>
</evidence>
<keyword evidence="3" id="KW-0548">Nucleotidyltransferase</keyword>
<dbReference type="GO" id="GO:0003964">
    <property type="term" value="F:RNA-directed DNA polymerase activity"/>
    <property type="evidence" value="ECO:0007669"/>
    <property type="project" value="UniProtKB-KW"/>
</dbReference>
<dbReference type="Proteomes" id="UP000075243">
    <property type="component" value="Chromosome 4"/>
</dbReference>
<dbReference type="FunFam" id="3.10.10.10:FF:000007">
    <property type="entry name" value="Retrovirus-related Pol polyprotein from transposon 17.6-like Protein"/>
    <property type="match status" value="1"/>
</dbReference>
<evidence type="ECO:0000256" key="3">
    <source>
        <dbReference type="ARBA" id="ARBA00022695"/>
    </source>
</evidence>
<feature type="domain" description="Integrase catalytic" evidence="9">
    <location>
        <begin position="445"/>
        <end position="568"/>
    </location>
</feature>
<dbReference type="Pfam" id="PF17917">
    <property type="entry name" value="RT_RNaseH"/>
    <property type="match status" value="1"/>
</dbReference>
<dbReference type="PANTHER" id="PTHR37984">
    <property type="entry name" value="PROTEIN CBG26694"/>
    <property type="match status" value="1"/>
</dbReference>
<dbReference type="InterPro" id="IPR000477">
    <property type="entry name" value="RT_dom"/>
</dbReference>
<dbReference type="AlphaFoldDB" id="A0A151TMR7"/>
<accession>A0A151TMR7</accession>
<evidence type="ECO:0000256" key="7">
    <source>
        <dbReference type="ARBA" id="ARBA00022918"/>
    </source>
</evidence>
<dbReference type="PROSITE" id="PS50878">
    <property type="entry name" value="RT_POL"/>
    <property type="match status" value="1"/>
</dbReference>
<dbReference type="GO" id="GO:0015074">
    <property type="term" value="P:DNA integration"/>
    <property type="evidence" value="ECO:0007669"/>
    <property type="project" value="InterPro"/>
</dbReference>
<evidence type="ECO:0000313" key="11">
    <source>
        <dbReference type="Proteomes" id="UP000075243"/>
    </source>
</evidence>
<dbReference type="Gene3D" id="3.10.10.10">
    <property type="entry name" value="HIV Type 1 Reverse Transcriptase, subunit A, domain 1"/>
    <property type="match status" value="1"/>
</dbReference>
<gene>
    <name evidence="10" type="ORF">KK1_021949</name>
</gene>
<dbReference type="GO" id="GO:0004519">
    <property type="term" value="F:endonuclease activity"/>
    <property type="evidence" value="ECO:0007669"/>
    <property type="project" value="UniProtKB-KW"/>
</dbReference>
<dbReference type="SUPFAM" id="SSF56672">
    <property type="entry name" value="DNA/RNA polymerases"/>
    <property type="match status" value="1"/>
</dbReference>
<dbReference type="CDD" id="cd09274">
    <property type="entry name" value="RNase_HI_RT_Ty3"/>
    <property type="match status" value="1"/>
</dbReference>
<keyword evidence="5" id="KW-0255">Endonuclease</keyword>
<dbReference type="OMA" id="SHELIFL"/>
<organism evidence="10 11">
    <name type="scientific">Cajanus cajan</name>
    <name type="common">Pigeon pea</name>
    <name type="synonym">Cajanus indicus</name>
    <dbReference type="NCBI Taxonomy" id="3821"/>
    <lineage>
        <taxon>Eukaryota</taxon>
        <taxon>Viridiplantae</taxon>
        <taxon>Streptophyta</taxon>
        <taxon>Embryophyta</taxon>
        <taxon>Tracheophyta</taxon>
        <taxon>Spermatophyta</taxon>
        <taxon>Magnoliopsida</taxon>
        <taxon>eudicotyledons</taxon>
        <taxon>Gunneridae</taxon>
        <taxon>Pentapetalae</taxon>
        <taxon>rosids</taxon>
        <taxon>fabids</taxon>
        <taxon>Fabales</taxon>
        <taxon>Fabaceae</taxon>
        <taxon>Papilionoideae</taxon>
        <taxon>50 kb inversion clade</taxon>
        <taxon>NPAAA clade</taxon>
        <taxon>indigoferoid/millettioid clade</taxon>
        <taxon>Phaseoleae</taxon>
        <taxon>Cajanus</taxon>
    </lineage>
</organism>
<dbReference type="InterPro" id="IPR041373">
    <property type="entry name" value="RT_RNaseH"/>
</dbReference>
<dbReference type="FunFam" id="3.30.70.270:FF:000020">
    <property type="entry name" value="Transposon Tf2-6 polyprotein-like Protein"/>
    <property type="match status" value="1"/>
</dbReference>
<dbReference type="Gramene" id="C.cajan_21319.t">
    <property type="protein sequence ID" value="C.cajan_21319.t.cds1"/>
    <property type="gene ID" value="C.cajan_21319"/>
</dbReference>
<dbReference type="InterPro" id="IPR043502">
    <property type="entry name" value="DNA/RNA_pol_sf"/>
</dbReference>
<dbReference type="Gene3D" id="3.30.420.10">
    <property type="entry name" value="Ribonuclease H-like superfamily/Ribonuclease H"/>
    <property type="match status" value="1"/>
</dbReference>
<dbReference type="GO" id="GO:0006508">
    <property type="term" value="P:proteolysis"/>
    <property type="evidence" value="ECO:0007669"/>
    <property type="project" value="UniProtKB-KW"/>
</dbReference>
<evidence type="ECO:0000313" key="10">
    <source>
        <dbReference type="EMBL" id="KYP68328.1"/>
    </source>
</evidence>
<sequence>MNPSDTHKTAFRTHDGHYEFLVMPFGLTNAPATFQAAMNDLLRPHLRKFVLVFFDDILIYSSSVTDHLIHVDLILQLLAHHSYFAKLSKCSFAVSSIHYLGHIISAQGVQPDPSKVQAILDWPPPRNLTALRGFLGLTGFYRRFIRHYAALAAPLTDLLRSTTSFHWSDTEMQAFKNLQEALTTAPVLALPNFQASFDIETDASSTAVGAVLLQSGHPIAYFSKKLCSKLQVASAYAREMYAITESIKKWRQYLIGHHFRIFTDQQSLRHMFSQVFQTPDQQKWAAKLQGFSYEILYKPGKQNRVADALSRVPDSHELIFLAISTIIPDIVEQLKNFFSAQADGIALVQQLSSATTTKPHFIVAHGLVYFKNRLFIPEIPSLRSSILHEFHASPMAGHFGVKATLARLAASFAWPSMAKDVKAFVRSCSTCQHNKSVTSKKQGLLQPLPIPAKVWSDISMDFLTHLPSSAGHTVIWVVVDRLSKYAHFIALPTHFNASSLASRFMTEIVRLHGFPRTIVSDRDKVFLSSFWRELFRLHGTKLCFSSAYHPETDGQTEVVNRVLTAYLRCFAGDFPRRWYLFLHLADFGTTPHFTQL</sequence>
<name>A0A151TMR7_CAJCA</name>
<evidence type="ECO:0000259" key="9">
    <source>
        <dbReference type="PROSITE" id="PS50994"/>
    </source>
</evidence>
<dbReference type="EMBL" id="CM003606">
    <property type="protein sequence ID" value="KYP68328.1"/>
    <property type="molecule type" value="Genomic_DNA"/>
</dbReference>
<dbReference type="InterPro" id="IPR001584">
    <property type="entry name" value="Integrase_cat-core"/>
</dbReference>
<dbReference type="Pfam" id="PF00665">
    <property type="entry name" value="rve"/>
    <property type="match status" value="1"/>
</dbReference>
<dbReference type="Gene3D" id="3.30.70.270">
    <property type="match status" value="2"/>
</dbReference>
<dbReference type="PANTHER" id="PTHR37984:SF5">
    <property type="entry name" value="PROTEIN NYNRIN-LIKE"/>
    <property type="match status" value="1"/>
</dbReference>
<dbReference type="InterPro" id="IPR041588">
    <property type="entry name" value="Integrase_H2C2"/>
</dbReference>
<dbReference type="SUPFAM" id="SSF53098">
    <property type="entry name" value="Ribonuclease H-like"/>
    <property type="match status" value="1"/>
</dbReference>
<proteinExistence type="predicted"/>
<dbReference type="Pfam" id="PF17921">
    <property type="entry name" value="Integrase_H2C2"/>
    <property type="match status" value="1"/>
</dbReference>
<keyword evidence="6" id="KW-0378">Hydrolase</keyword>
<protein>
    <submittedName>
        <fullName evidence="10">Retrotransposable element Tf2</fullName>
    </submittedName>
</protein>
<evidence type="ECO:0000256" key="2">
    <source>
        <dbReference type="ARBA" id="ARBA00022679"/>
    </source>
</evidence>
<dbReference type="PROSITE" id="PS50994">
    <property type="entry name" value="INTEGRASE"/>
    <property type="match status" value="1"/>
</dbReference>
<dbReference type="GO" id="GO:0003676">
    <property type="term" value="F:nucleic acid binding"/>
    <property type="evidence" value="ECO:0007669"/>
    <property type="project" value="InterPro"/>
</dbReference>
<keyword evidence="4" id="KW-0540">Nuclease</keyword>
<evidence type="ECO:0000256" key="6">
    <source>
        <dbReference type="ARBA" id="ARBA00022801"/>
    </source>
</evidence>
<keyword evidence="1" id="KW-0645">Protease</keyword>
<dbReference type="Gene3D" id="1.10.340.70">
    <property type="match status" value="1"/>
</dbReference>
<evidence type="ECO:0000256" key="1">
    <source>
        <dbReference type="ARBA" id="ARBA00022670"/>
    </source>
</evidence>